<dbReference type="Proteomes" id="UP001151760">
    <property type="component" value="Unassembled WGS sequence"/>
</dbReference>
<reference evidence="1" key="1">
    <citation type="journal article" date="2022" name="Int. J. Mol. Sci.">
        <title>Draft Genome of Tanacetum Coccineum: Genomic Comparison of Closely Related Tanacetum-Family Plants.</title>
        <authorList>
            <person name="Yamashiro T."/>
            <person name="Shiraishi A."/>
            <person name="Nakayama K."/>
            <person name="Satake H."/>
        </authorList>
    </citation>
    <scope>NUCLEOTIDE SEQUENCE</scope>
</reference>
<name>A0ABQ5HZ58_9ASTR</name>
<proteinExistence type="predicted"/>
<evidence type="ECO:0000313" key="1">
    <source>
        <dbReference type="EMBL" id="GJT92741.1"/>
    </source>
</evidence>
<keyword evidence="2" id="KW-1185">Reference proteome</keyword>
<protein>
    <submittedName>
        <fullName evidence="1">Uncharacterized protein</fullName>
    </submittedName>
</protein>
<evidence type="ECO:0000313" key="2">
    <source>
        <dbReference type="Proteomes" id="UP001151760"/>
    </source>
</evidence>
<reference evidence="1" key="2">
    <citation type="submission" date="2022-01" db="EMBL/GenBank/DDBJ databases">
        <authorList>
            <person name="Yamashiro T."/>
            <person name="Shiraishi A."/>
            <person name="Satake H."/>
            <person name="Nakayama K."/>
        </authorList>
    </citation>
    <scope>NUCLEOTIDE SEQUENCE</scope>
</reference>
<gene>
    <name evidence="1" type="ORF">Tco_1081586</name>
</gene>
<accession>A0ABQ5HZ58</accession>
<sequence>MDFEVTNASTQQNPEQIDEEFTTTAYPSVQENLKLPTEDQVILEEPASSVGTLSSLQNLDKELSFTNQFLVEKSQEDEPDKSNTKVELSISPIHNLSPKWFQAPLPTSTATVTVITTTTSLPPPPPQPQQSTRNPILVRRIGELEQHMADLLQDNLALGERLDKHGTRLYNLENLDIPHKVSQAVDEIVTDAVDWAMQAPLRARFRDLPTVDMKEILQQRMFEDDSYKANNVHKDLYEALQKSLELDYSNQRLADQEKAYKKRQKRRDAQRSPLGHHITAPLHLLKTTILVNLVLQELQVLLSCCHLHLLHRLVHLDLLCNRAVKLRVHPRIQPQLNNLWLCDHI</sequence>
<dbReference type="EMBL" id="BQNB010020138">
    <property type="protein sequence ID" value="GJT92741.1"/>
    <property type="molecule type" value="Genomic_DNA"/>
</dbReference>
<organism evidence="1 2">
    <name type="scientific">Tanacetum coccineum</name>
    <dbReference type="NCBI Taxonomy" id="301880"/>
    <lineage>
        <taxon>Eukaryota</taxon>
        <taxon>Viridiplantae</taxon>
        <taxon>Streptophyta</taxon>
        <taxon>Embryophyta</taxon>
        <taxon>Tracheophyta</taxon>
        <taxon>Spermatophyta</taxon>
        <taxon>Magnoliopsida</taxon>
        <taxon>eudicotyledons</taxon>
        <taxon>Gunneridae</taxon>
        <taxon>Pentapetalae</taxon>
        <taxon>asterids</taxon>
        <taxon>campanulids</taxon>
        <taxon>Asterales</taxon>
        <taxon>Asteraceae</taxon>
        <taxon>Asteroideae</taxon>
        <taxon>Anthemideae</taxon>
        <taxon>Anthemidinae</taxon>
        <taxon>Tanacetum</taxon>
    </lineage>
</organism>
<comment type="caution">
    <text evidence="1">The sequence shown here is derived from an EMBL/GenBank/DDBJ whole genome shotgun (WGS) entry which is preliminary data.</text>
</comment>